<comment type="caution">
    <text evidence="3">The sequence shown here is derived from an EMBL/GenBank/DDBJ whole genome shotgun (WGS) entry which is preliminary data.</text>
</comment>
<dbReference type="AlphaFoldDB" id="K1RUW8"/>
<dbReference type="PANTHER" id="PTHR46124">
    <property type="entry name" value="D-AMINOACYL-TRNA DEACYLASE"/>
    <property type="match status" value="1"/>
</dbReference>
<name>K1RUW8_9ZZZZ</name>
<dbReference type="Gene3D" id="3.20.20.140">
    <property type="entry name" value="Metal-dependent hydrolases"/>
    <property type="match status" value="1"/>
</dbReference>
<keyword evidence="1" id="KW-0479">Metal-binding</keyword>
<keyword evidence="2 3" id="KW-0378">Hydrolase</keyword>
<dbReference type="Pfam" id="PF01026">
    <property type="entry name" value="TatD_DNase"/>
    <property type="match status" value="1"/>
</dbReference>
<dbReference type="InterPro" id="IPR001130">
    <property type="entry name" value="TatD-like"/>
</dbReference>
<protein>
    <submittedName>
        <fullName evidence="3">Hydrolase, TatD family</fullName>
    </submittedName>
</protein>
<organism evidence="3">
    <name type="scientific">human gut metagenome</name>
    <dbReference type="NCBI Taxonomy" id="408170"/>
    <lineage>
        <taxon>unclassified sequences</taxon>
        <taxon>metagenomes</taxon>
        <taxon>organismal metagenomes</taxon>
    </lineage>
</organism>
<dbReference type="EMBL" id="AJWY01013932">
    <property type="protein sequence ID" value="EKC45350.1"/>
    <property type="molecule type" value="Genomic_DNA"/>
</dbReference>
<dbReference type="GO" id="GO:0005829">
    <property type="term" value="C:cytosol"/>
    <property type="evidence" value="ECO:0007669"/>
    <property type="project" value="TreeGrafter"/>
</dbReference>
<dbReference type="CDD" id="cd01310">
    <property type="entry name" value="TatD_DNAse"/>
    <property type="match status" value="1"/>
</dbReference>
<accession>K1RUW8</accession>
<dbReference type="PANTHER" id="PTHR46124:SF2">
    <property type="entry name" value="D-AMINOACYL-TRNA DEACYLASE"/>
    <property type="match status" value="1"/>
</dbReference>
<proteinExistence type="predicted"/>
<dbReference type="GO" id="GO:0016788">
    <property type="term" value="F:hydrolase activity, acting on ester bonds"/>
    <property type="evidence" value="ECO:0007669"/>
    <property type="project" value="InterPro"/>
</dbReference>
<dbReference type="InterPro" id="IPR032466">
    <property type="entry name" value="Metal_Hydrolase"/>
</dbReference>
<evidence type="ECO:0000256" key="2">
    <source>
        <dbReference type="ARBA" id="ARBA00022801"/>
    </source>
</evidence>
<gene>
    <name evidence="3" type="ORF">LEA_20276</name>
</gene>
<evidence type="ECO:0000313" key="3">
    <source>
        <dbReference type="EMBL" id="EKC45350.1"/>
    </source>
</evidence>
<sequence>MTNIFDTHAHYSSRQFDADRDAVMRALGEGGVVGVLECATHSGDAAAVLELAHKYPFVHAALGIHPESLGEEDAATVATYHGDWRAELAAMRPLFDDPAVIAVGEIGLDHHWPLPAQEQYDLFEAQLQLAQELDLPVSVHDREAHAEMYELLRQYRPRGVLHCYSGSAEDAAWLTAQGMALGFGGAVTYKGAKRAAKVLAMVPHELAVLETDCPYMSPEPVRGTRNDSRNIAYVAAKIGEIWQMDAQSVLDLTAENAKRIFNQ</sequence>
<reference evidence="3" key="1">
    <citation type="journal article" date="2013" name="Environ. Microbiol.">
        <title>Microbiota from the distal guts of lean and obese adolescents exhibit partial functional redundancy besides clear differences in community structure.</title>
        <authorList>
            <person name="Ferrer M."/>
            <person name="Ruiz A."/>
            <person name="Lanza F."/>
            <person name="Haange S.B."/>
            <person name="Oberbach A."/>
            <person name="Till H."/>
            <person name="Bargiela R."/>
            <person name="Campoy C."/>
            <person name="Segura M.T."/>
            <person name="Richter M."/>
            <person name="von Bergen M."/>
            <person name="Seifert J."/>
            <person name="Suarez A."/>
        </authorList>
    </citation>
    <scope>NUCLEOTIDE SEQUENCE</scope>
</reference>
<dbReference type="PIRSF" id="PIRSF005902">
    <property type="entry name" value="DNase_TatD"/>
    <property type="match status" value="1"/>
</dbReference>
<dbReference type="SUPFAM" id="SSF51556">
    <property type="entry name" value="Metallo-dependent hydrolases"/>
    <property type="match status" value="1"/>
</dbReference>
<dbReference type="FunFam" id="3.20.20.140:FF:000005">
    <property type="entry name" value="TatD family hydrolase"/>
    <property type="match status" value="1"/>
</dbReference>
<evidence type="ECO:0000256" key="1">
    <source>
        <dbReference type="ARBA" id="ARBA00022723"/>
    </source>
</evidence>
<dbReference type="GO" id="GO:0046872">
    <property type="term" value="F:metal ion binding"/>
    <property type="evidence" value="ECO:0007669"/>
    <property type="project" value="UniProtKB-KW"/>
</dbReference>